<reference evidence="3" key="1">
    <citation type="submission" date="2020-08" db="EMBL/GenBank/DDBJ databases">
        <title>Multicomponent nature underlies the extraordinary mechanical properties of spider dragline silk.</title>
        <authorList>
            <person name="Kono N."/>
            <person name="Nakamura H."/>
            <person name="Mori M."/>
            <person name="Yoshida Y."/>
            <person name="Ohtoshi R."/>
            <person name="Malay A.D."/>
            <person name="Moran D.A.P."/>
            <person name="Tomita M."/>
            <person name="Numata K."/>
            <person name="Arakawa K."/>
        </authorList>
    </citation>
    <scope>NUCLEOTIDE SEQUENCE</scope>
</reference>
<evidence type="ECO:0000313" key="3">
    <source>
        <dbReference type="EMBL" id="GFS56637.1"/>
    </source>
</evidence>
<dbReference type="Proteomes" id="UP000887013">
    <property type="component" value="Unassembled WGS sequence"/>
</dbReference>
<keyword evidence="2" id="KW-0472">Membrane</keyword>
<keyword evidence="2" id="KW-0812">Transmembrane</keyword>
<organism evidence="3 4">
    <name type="scientific">Nephila pilipes</name>
    <name type="common">Giant wood spider</name>
    <name type="synonym">Nephila maculata</name>
    <dbReference type="NCBI Taxonomy" id="299642"/>
    <lineage>
        <taxon>Eukaryota</taxon>
        <taxon>Metazoa</taxon>
        <taxon>Ecdysozoa</taxon>
        <taxon>Arthropoda</taxon>
        <taxon>Chelicerata</taxon>
        <taxon>Arachnida</taxon>
        <taxon>Araneae</taxon>
        <taxon>Araneomorphae</taxon>
        <taxon>Entelegynae</taxon>
        <taxon>Araneoidea</taxon>
        <taxon>Nephilidae</taxon>
        <taxon>Nephila</taxon>
    </lineage>
</organism>
<proteinExistence type="predicted"/>
<sequence>MGTQRLGVQPGTLPLGIISGDLRDLPSSDRPVRIFSCNGSCPAGQPVRPVERLCCNKKLQACCLRGSGVVGVILIVVAIIILLSMGSTDHVPTENQGSSERDSTDTAKKST</sequence>
<name>A0A8X6KKZ2_NEPPI</name>
<feature type="compositionally biased region" description="Basic and acidic residues" evidence="1">
    <location>
        <begin position="99"/>
        <end position="111"/>
    </location>
</feature>
<evidence type="ECO:0000313" key="4">
    <source>
        <dbReference type="Proteomes" id="UP000887013"/>
    </source>
</evidence>
<gene>
    <name evidence="3" type="ORF">NPIL_633471</name>
</gene>
<feature type="transmembrane region" description="Helical" evidence="2">
    <location>
        <begin position="62"/>
        <end position="85"/>
    </location>
</feature>
<accession>A0A8X6KKZ2</accession>
<feature type="region of interest" description="Disordered" evidence="1">
    <location>
        <begin position="88"/>
        <end position="111"/>
    </location>
</feature>
<keyword evidence="4" id="KW-1185">Reference proteome</keyword>
<evidence type="ECO:0000256" key="2">
    <source>
        <dbReference type="SAM" id="Phobius"/>
    </source>
</evidence>
<evidence type="ECO:0000256" key="1">
    <source>
        <dbReference type="SAM" id="MobiDB-lite"/>
    </source>
</evidence>
<dbReference type="EMBL" id="BMAW01046648">
    <property type="protein sequence ID" value="GFS56637.1"/>
    <property type="molecule type" value="Genomic_DNA"/>
</dbReference>
<keyword evidence="2" id="KW-1133">Transmembrane helix</keyword>
<comment type="caution">
    <text evidence="3">The sequence shown here is derived from an EMBL/GenBank/DDBJ whole genome shotgun (WGS) entry which is preliminary data.</text>
</comment>
<dbReference type="AlphaFoldDB" id="A0A8X6KKZ2"/>
<protein>
    <submittedName>
        <fullName evidence="3">Uncharacterized protein</fullName>
    </submittedName>
</protein>